<dbReference type="AlphaFoldDB" id="A0A5C4QVY7"/>
<protein>
    <submittedName>
        <fullName evidence="1">XRE family transcriptional regulator</fullName>
    </submittedName>
</protein>
<name>A0A5C4QVY7_9ACTN</name>
<evidence type="ECO:0000313" key="2">
    <source>
        <dbReference type="Proteomes" id="UP000306145"/>
    </source>
</evidence>
<accession>A0A5C4QVY7</accession>
<sequence>MVADMNTPNTALRAVRTGMRMSQDDFARALQAAGRRVGEPNDANKRLVQRWESGAIAAPRPVYARALEVVTGLPVSLLGFAAVPDGHVVDDQDGGHDLTSPMSGLATPTPKPLAVHGSYEGVWLSRYQYHSSGRGESFAGQHFVVVLQHGDRLTVRSLPGSAASSLSLDLTVDGAVVTGTWVEQTDHAGYYRGARYHGAIQLLVEPTGRRMAGKWVGFGKDMDVNTGPWELTFRDASTSKATLDRYNRSPE</sequence>
<organism evidence="1 2">
    <name type="scientific">Micromonospora orduensis</name>
    <dbReference type="NCBI Taxonomy" id="1420891"/>
    <lineage>
        <taxon>Bacteria</taxon>
        <taxon>Bacillati</taxon>
        <taxon>Actinomycetota</taxon>
        <taxon>Actinomycetes</taxon>
        <taxon>Micromonosporales</taxon>
        <taxon>Micromonosporaceae</taxon>
        <taxon>Micromonospora</taxon>
    </lineage>
</organism>
<reference evidence="1 2" key="1">
    <citation type="submission" date="2019-06" db="EMBL/GenBank/DDBJ databases">
        <title>Micromonospora ordensis sp. nov., isolated from deep marine sediment.</title>
        <authorList>
            <person name="Veyisoglu A."/>
            <person name="Carro L."/>
            <person name="Klenk H.-P."/>
            <person name="Sahin N."/>
        </authorList>
    </citation>
    <scope>NUCLEOTIDE SEQUENCE [LARGE SCALE GENOMIC DNA]</scope>
    <source>
        <strain evidence="1 2">S2509</strain>
    </source>
</reference>
<dbReference type="OrthoDB" id="4526040at2"/>
<proteinExistence type="predicted"/>
<gene>
    <name evidence="1" type="ORF">FHG89_09160</name>
</gene>
<keyword evidence="2" id="KW-1185">Reference proteome</keyword>
<dbReference type="Proteomes" id="UP000306145">
    <property type="component" value="Unassembled WGS sequence"/>
</dbReference>
<dbReference type="EMBL" id="VDFY01000119">
    <property type="protein sequence ID" value="TNH30133.1"/>
    <property type="molecule type" value="Genomic_DNA"/>
</dbReference>
<evidence type="ECO:0000313" key="1">
    <source>
        <dbReference type="EMBL" id="TNH30133.1"/>
    </source>
</evidence>
<dbReference type="RefSeq" id="WP_139583937.1">
    <property type="nucleotide sequence ID" value="NZ_VDFY01000119.1"/>
</dbReference>
<comment type="caution">
    <text evidence="1">The sequence shown here is derived from an EMBL/GenBank/DDBJ whole genome shotgun (WGS) entry which is preliminary data.</text>
</comment>